<comment type="subcellular location">
    <subcellularLocation>
        <location evidence="1">Nucleus</location>
    </subcellularLocation>
</comment>
<keyword evidence="4" id="KW-0238">DNA-binding</keyword>
<dbReference type="InterPro" id="IPR001005">
    <property type="entry name" value="SANT/Myb"/>
</dbReference>
<dbReference type="SMART" id="SM00717">
    <property type="entry name" value="SANT"/>
    <property type="match status" value="2"/>
</dbReference>
<sequence length="245" mass="28215">MVNKSDKNGMKKGPWSEEEDNKLRAYIQRYGHWNWALLPKFAGVSRSGKSCRLRWVNYLRPNIKHGNFTEAEDDIIMDLHNKLGNKWSTIATNLPGRSDNEIKNRWNTYLRKRAQNIVLETEQGDNGSLKLNEESVVERASSAESPISSISIDQCIWDYAVSSDNVTHQAYDSYEPTTNFWTDPFISDDNDNDNDMIISSGDHRLFTGPMDLIDDYISNGYSQDMVMADEFLWSTLDLCNESFLF</sequence>
<dbReference type="PANTHER" id="PTHR10641:SF1277">
    <property type="entry name" value="HOMEODOMAIN-LIKE PROTEIN-RELATED"/>
    <property type="match status" value="1"/>
</dbReference>
<feature type="domain" description="Myb-like" evidence="7">
    <location>
        <begin position="7"/>
        <end position="59"/>
    </location>
</feature>
<feature type="domain" description="Myb-like" evidence="7">
    <location>
        <begin position="60"/>
        <end position="110"/>
    </location>
</feature>
<name>A0AA38W596_9ASTR</name>
<evidence type="ECO:0000259" key="7">
    <source>
        <dbReference type="PROSITE" id="PS50090"/>
    </source>
</evidence>
<dbReference type="Gene3D" id="1.10.10.60">
    <property type="entry name" value="Homeodomain-like"/>
    <property type="match status" value="2"/>
</dbReference>
<dbReference type="InterPro" id="IPR009057">
    <property type="entry name" value="Homeodomain-like_sf"/>
</dbReference>
<dbReference type="PROSITE" id="PS51294">
    <property type="entry name" value="HTH_MYB"/>
    <property type="match status" value="2"/>
</dbReference>
<organism evidence="9 10">
    <name type="scientific">Centaurea solstitialis</name>
    <name type="common">yellow star-thistle</name>
    <dbReference type="NCBI Taxonomy" id="347529"/>
    <lineage>
        <taxon>Eukaryota</taxon>
        <taxon>Viridiplantae</taxon>
        <taxon>Streptophyta</taxon>
        <taxon>Embryophyta</taxon>
        <taxon>Tracheophyta</taxon>
        <taxon>Spermatophyta</taxon>
        <taxon>Magnoliopsida</taxon>
        <taxon>eudicotyledons</taxon>
        <taxon>Gunneridae</taxon>
        <taxon>Pentapetalae</taxon>
        <taxon>asterids</taxon>
        <taxon>campanulids</taxon>
        <taxon>Asterales</taxon>
        <taxon>Asteraceae</taxon>
        <taxon>Carduoideae</taxon>
        <taxon>Cardueae</taxon>
        <taxon>Centaureinae</taxon>
        <taxon>Centaurea</taxon>
    </lineage>
</organism>
<evidence type="ECO:0000256" key="2">
    <source>
        <dbReference type="ARBA" id="ARBA00022737"/>
    </source>
</evidence>
<comment type="caution">
    <text evidence="9">The sequence shown here is derived from an EMBL/GenBank/DDBJ whole genome shotgun (WGS) entry which is preliminary data.</text>
</comment>
<keyword evidence="2" id="KW-0677">Repeat</keyword>
<gene>
    <name evidence="9" type="ORF">OSB04_021790</name>
</gene>
<accession>A0AA38W596</accession>
<dbReference type="GO" id="GO:0003677">
    <property type="term" value="F:DNA binding"/>
    <property type="evidence" value="ECO:0007669"/>
    <property type="project" value="UniProtKB-KW"/>
</dbReference>
<keyword evidence="10" id="KW-1185">Reference proteome</keyword>
<keyword evidence="5" id="KW-0804">Transcription</keyword>
<dbReference type="Proteomes" id="UP001172457">
    <property type="component" value="Chromosome 5"/>
</dbReference>
<evidence type="ECO:0000256" key="4">
    <source>
        <dbReference type="ARBA" id="ARBA00023125"/>
    </source>
</evidence>
<proteinExistence type="predicted"/>
<dbReference type="Pfam" id="PF00249">
    <property type="entry name" value="Myb_DNA-binding"/>
    <property type="match status" value="2"/>
</dbReference>
<evidence type="ECO:0000256" key="3">
    <source>
        <dbReference type="ARBA" id="ARBA00023015"/>
    </source>
</evidence>
<keyword evidence="3" id="KW-0805">Transcription regulation</keyword>
<feature type="domain" description="HTH myb-type" evidence="8">
    <location>
        <begin position="7"/>
        <end position="59"/>
    </location>
</feature>
<evidence type="ECO:0000313" key="9">
    <source>
        <dbReference type="EMBL" id="KAJ9549247.1"/>
    </source>
</evidence>
<evidence type="ECO:0000256" key="6">
    <source>
        <dbReference type="ARBA" id="ARBA00023242"/>
    </source>
</evidence>
<dbReference type="EMBL" id="JARYMX010000005">
    <property type="protein sequence ID" value="KAJ9549247.1"/>
    <property type="molecule type" value="Genomic_DNA"/>
</dbReference>
<evidence type="ECO:0000256" key="1">
    <source>
        <dbReference type="ARBA" id="ARBA00004123"/>
    </source>
</evidence>
<dbReference type="FunFam" id="1.10.10.60:FF:000015">
    <property type="entry name" value="Transcription factor RAX3"/>
    <property type="match status" value="1"/>
</dbReference>
<dbReference type="AlphaFoldDB" id="A0AA38W596"/>
<feature type="domain" description="HTH myb-type" evidence="8">
    <location>
        <begin position="60"/>
        <end position="114"/>
    </location>
</feature>
<dbReference type="PANTHER" id="PTHR10641">
    <property type="entry name" value="MYB FAMILY TRANSCRIPTION FACTOR"/>
    <property type="match status" value="1"/>
</dbReference>
<keyword evidence="6" id="KW-0539">Nucleus</keyword>
<reference evidence="9" key="1">
    <citation type="submission" date="2023-03" db="EMBL/GenBank/DDBJ databases">
        <title>Chromosome-scale reference genome and RAD-based genetic map of yellow starthistle (Centaurea solstitialis) reveal putative structural variation and QTLs associated with invader traits.</title>
        <authorList>
            <person name="Reatini B."/>
            <person name="Cang F.A."/>
            <person name="Jiang Q."/>
            <person name="Mckibben M.T.W."/>
            <person name="Barker M.S."/>
            <person name="Rieseberg L.H."/>
            <person name="Dlugosch K.M."/>
        </authorList>
    </citation>
    <scope>NUCLEOTIDE SEQUENCE</scope>
    <source>
        <strain evidence="9">CAN-66</strain>
        <tissue evidence="9">Leaf</tissue>
    </source>
</reference>
<evidence type="ECO:0000259" key="8">
    <source>
        <dbReference type="PROSITE" id="PS51294"/>
    </source>
</evidence>
<evidence type="ECO:0000313" key="10">
    <source>
        <dbReference type="Proteomes" id="UP001172457"/>
    </source>
</evidence>
<dbReference type="GO" id="GO:0005634">
    <property type="term" value="C:nucleus"/>
    <property type="evidence" value="ECO:0007669"/>
    <property type="project" value="UniProtKB-SubCell"/>
</dbReference>
<dbReference type="InterPro" id="IPR017930">
    <property type="entry name" value="Myb_dom"/>
</dbReference>
<protein>
    <submittedName>
        <fullName evidence="9">Uncharacterized protein</fullName>
    </submittedName>
</protein>
<dbReference type="SUPFAM" id="SSF46689">
    <property type="entry name" value="Homeodomain-like"/>
    <property type="match status" value="1"/>
</dbReference>
<dbReference type="PROSITE" id="PS50090">
    <property type="entry name" value="MYB_LIKE"/>
    <property type="match status" value="2"/>
</dbReference>
<dbReference type="CDD" id="cd00167">
    <property type="entry name" value="SANT"/>
    <property type="match status" value="2"/>
</dbReference>
<evidence type="ECO:0000256" key="5">
    <source>
        <dbReference type="ARBA" id="ARBA00023163"/>
    </source>
</evidence>
<dbReference type="InterPro" id="IPR015495">
    <property type="entry name" value="Myb_TF_plants"/>
</dbReference>